<accession>Q95WG3</accession>
<comment type="similarity">
    <text evidence="2">Belongs to the nuclear hormone receptor family. NR1 subfamily.</text>
</comment>
<organism evidence="15">
    <name type="scientific">Acropora millepora</name>
    <name type="common">Staghorn coral</name>
    <name type="synonym">Heteropora millepora</name>
    <dbReference type="NCBI Taxonomy" id="45264"/>
    <lineage>
        <taxon>Eukaryota</taxon>
        <taxon>Metazoa</taxon>
        <taxon>Cnidaria</taxon>
        <taxon>Anthozoa</taxon>
        <taxon>Hexacorallia</taxon>
        <taxon>Scleractinia</taxon>
        <taxon>Astrocoeniina</taxon>
        <taxon>Acroporidae</taxon>
        <taxon>Acropora</taxon>
    </lineage>
</organism>
<dbReference type="InterPro" id="IPR001723">
    <property type="entry name" value="Nuclear_hrmn_rcpt"/>
</dbReference>
<keyword evidence="3 11" id="KW-0479">Metal-binding</keyword>
<dbReference type="PROSITE" id="PS00031">
    <property type="entry name" value="NUCLEAR_REC_DBD_1"/>
    <property type="match status" value="1"/>
</dbReference>
<keyword evidence="7 11" id="KW-0238">DNA-binding</keyword>
<dbReference type="OrthoDB" id="5799427at2759"/>
<dbReference type="InterPro" id="IPR050200">
    <property type="entry name" value="Nuclear_hormone_rcpt_NR3"/>
</dbReference>
<dbReference type="Gene3D" id="1.10.565.10">
    <property type="entry name" value="Retinoid X Receptor"/>
    <property type="match status" value="1"/>
</dbReference>
<dbReference type="Gene3D" id="3.30.50.10">
    <property type="entry name" value="Erythroid Transcription Factor GATA-1, subunit A"/>
    <property type="match status" value="1"/>
</dbReference>
<evidence type="ECO:0000313" key="15">
    <source>
        <dbReference type="EMBL" id="AAL29194.1"/>
    </source>
</evidence>
<evidence type="ECO:0000256" key="12">
    <source>
        <dbReference type="SAM" id="MobiDB-lite"/>
    </source>
</evidence>
<dbReference type="InterPro" id="IPR001611">
    <property type="entry name" value="Leu-rich_rpt"/>
</dbReference>
<feature type="region of interest" description="Disordered" evidence="12">
    <location>
        <begin position="155"/>
        <end position="215"/>
    </location>
</feature>
<dbReference type="GO" id="GO:0005634">
    <property type="term" value="C:nucleus"/>
    <property type="evidence" value="ECO:0007669"/>
    <property type="project" value="UniProtKB-SubCell"/>
</dbReference>
<keyword evidence="8 11" id="KW-0804">Transcription</keyword>
<dbReference type="SMART" id="SM00399">
    <property type="entry name" value="ZnF_C4"/>
    <property type="match status" value="1"/>
</dbReference>
<evidence type="ECO:0000256" key="8">
    <source>
        <dbReference type="ARBA" id="ARBA00023163"/>
    </source>
</evidence>
<keyword evidence="6 11" id="KW-0805">Transcription regulation</keyword>
<feature type="domain" description="Nuclear receptor" evidence="13">
    <location>
        <begin position="83"/>
        <end position="158"/>
    </location>
</feature>
<evidence type="ECO:0000256" key="10">
    <source>
        <dbReference type="ARBA" id="ARBA00023242"/>
    </source>
</evidence>
<sequence>MEGASSAFDSSSNDLADVFMDITLSKTEPSEGDGGDLHSCKFSRKSSSSSDTSSMRDATPKQRLSTDSEEVKESNANHNSSVTTECVVCNDKATGYHYGVFTCEGCKGFFKRTVQKQLEYTCKGDGNCEVNQISRNRCQYCRFNKCLAQGMLKEAVREDRTPGGRHRHRSLQDHRPKKPHRSARDEPGTNEVVNGDDCTDKSLAPRSADAPSSREETMAFIAKIQENVTLVPEIPGHSLESDEKPGSKDVNKLMALAYTELQFVIQWAKGVPGFKDLHLEDQVCLLKACFMDLNVFRLAYRSVACDPMSVRFSQNTILEKEEVVALGWAEDLVDATLEFSDKLRSLNLDQNEFACLSALVLLSPDTPELKNRAKVEELQAKVNSILRDYAASLYPLKPNRLGKLLLCLPTLRMFSEKALENYVTLEFFGKLDMPPLGRSSWSKLKTAA</sequence>
<dbReference type="PROSITE" id="PS51030">
    <property type="entry name" value="NUCLEAR_REC_DBD_2"/>
    <property type="match status" value="1"/>
</dbReference>
<comment type="subcellular location">
    <subcellularLocation>
        <location evidence="1 11">Nucleus</location>
    </subcellularLocation>
</comment>
<dbReference type="InterPro" id="IPR035500">
    <property type="entry name" value="NHR-like_dom_sf"/>
</dbReference>
<dbReference type="GO" id="GO:0008270">
    <property type="term" value="F:zinc ion binding"/>
    <property type="evidence" value="ECO:0007669"/>
    <property type="project" value="UniProtKB-KW"/>
</dbReference>
<evidence type="ECO:0000256" key="1">
    <source>
        <dbReference type="ARBA" id="ARBA00004123"/>
    </source>
</evidence>
<name>Q95WG3_ACRMI</name>
<dbReference type="PROSITE" id="PS51843">
    <property type="entry name" value="NR_LBD"/>
    <property type="match status" value="1"/>
</dbReference>
<dbReference type="FunFam" id="3.30.50.10:FF:000006">
    <property type="entry name" value="Nuclear receptor subfamily 5 group A member"/>
    <property type="match status" value="1"/>
</dbReference>
<evidence type="ECO:0000256" key="5">
    <source>
        <dbReference type="ARBA" id="ARBA00022833"/>
    </source>
</evidence>
<feature type="domain" description="NR LBD" evidence="14">
    <location>
        <begin position="184"/>
        <end position="444"/>
    </location>
</feature>
<evidence type="ECO:0000256" key="6">
    <source>
        <dbReference type="ARBA" id="ARBA00023015"/>
    </source>
</evidence>
<dbReference type="InterPro" id="IPR013088">
    <property type="entry name" value="Znf_NHR/GATA"/>
</dbReference>
<dbReference type="GO" id="GO:0043565">
    <property type="term" value="F:sequence-specific DNA binding"/>
    <property type="evidence" value="ECO:0007669"/>
    <property type="project" value="InterPro"/>
</dbReference>
<feature type="compositionally biased region" description="Basic and acidic residues" evidence="12">
    <location>
        <begin position="58"/>
        <end position="75"/>
    </location>
</feature>
<dbReference type="InterPro" id="IPR001628">
    <property type="entry name" value="Znf_hrmn_rcpt"/>
</dbReference>
<evidence type="ECO:0000256" key="9">
    <source>
        <dbReference type="ARBA" id="ARBA00023170"/>
    </source>
</evidence>
<dbReference type="SUPFAM" id="SSF57716">
    <property type="entry name" value="Glucocorticoid receptor-like (DNA-binding domain)"/>
    <property type="match status" value="1"/>
</dbReference>
<evidence type="ECO:0000259" key="14">
    <source>
        <dbReference type="PROSITE" id="PS51843"/>
    </source>
</evidence>
<protein>
    <submittedName>
        <fullName evidence="15">Nuclear receptor AmNR2</fullName>
    </submittedName>
</protein>
<dbReference type="Pfam" id="PF00104">
    <property type="entry name" value="Hormone_recep"/>
    <property type="match status" value="1"/>
</dbReference>
<dbReference type="SUPFAM" id="SSF48508">
    <property type="entry name" value="Nuclear receptor ligand-binding domain"/>
    <property type="match status" value="1"/>
</dbReference>
<keyword evidence="10 11" id="KW-0539">Nucleus</keyword>
<evidence type="ECO:0000256" key="4">
    <source>
        <dbReference type="ARBA" id="ARBA00022771"/>
    </source>
</evidence>
<feature type="compositionally biased region" description="Basic residues" evidence="12">
    <location>
        <begin position="163"/>
        <end position="181"/>
    </location>
</feature>
<evidence type="ECO:0000256" key="3">
    <source>
        <dbReference type="ARBA" id="ARBA00022723"/>
    </source>
</evidence>
<feature type="region of interest" description="Disordered" evidence="12">
    <location>
        <begin position="26"/>
        <end position="77"/>
    </location>
</feature>
<dbReference type="EMBL" id="AF323681">
    <property type="protein sequence ID" value="AAL29194.1"/>
    <property type="molecule type" value="mRNA"/>
</dbReference>
<dbReference type="CDD" id="cd06945">
    <property type="entry name" value="NR_LBD_Nurr1_like"/>
    <property type="match status" value="1"/>
</dbReference>
<dbReference type="GO" id="GO:0004879">
    <property type="term" value="F:nuclear receptor activity"/>
    <property type="evidence" value="ECO:0007669"/>
    <property type="project" value="InterPro"/>
</dbReference>
<dbReference type="PRINTS" id="PR00047">
    <property type="entry name" value="STROIDFINGER"/>
</dbReference>
<dbReference type="Pfam" id="PF00105">
    <property type="entry name" value="zf-C4"/>
    <property type="match status" value="1"/>
</dbReference>
<evidence type="ECO:0000259" key="13">
    <source>
        <dbReference type="PROSITE" id="PS51030"/>
    </source>
</evidence>
<dbReference type="InterPro" id="IPR000536">
    <property type="entry name" value="Nucl_hrmn_rcpt_lig-bd"/>
</dbReference>
<dbReference type="CDD" id="cd06961">
    <property type="entry name" value="NR_DBD_TR"/>
    <property type="match status" value="1"/>
</dbReference>
<dbReference type="PRINTS" id="PR00546">
    <property type="entry name" value="THYROIDHORMR"/>
</dbReference>
<evidence type="ECO:0000256" key="7">
    <source>
        <dbReference type="ARBA" id="ARBA00023125"/>
    </source>
</evidence>
<dbReference type="SMART" id="SM00430">
    <property type="entry name" value="HOLI"/>
    <property type="match status" value="1"/>
</dbReference>
<dbReference type="AlphaFoldDB" id="Q95WG3"/>
<dbReference type="PANTHER" id="PTHR48092">
    <property type="entry name" value="KNIRPS-RELATED PROTEIN-RELATED"/>
    <property type="match status" value="1"/>
</dbReference>
<reference evidence="15" key="1">
    <citation type="journal article" date="2001" name="Mol. Phylogenet. Evol.">
        <title>The evolution of nuclear receptors: evidence from the coral Acropora.</title>
        <authorList>
            <person name="Grasso L.C."/>
            <person name="Hayward D.C."/>
            <person name="Trueman J.W."/>
            <person name="Hardie K.M."/>
            <person name="Janssens P.A."/>
            <person name="Ball E.E."/>
        </authorList>
    </citation>
    <scope>NUCLEOTIDE SEQUENCE</scope>
</reference>
<evidence type="ECO:0000256" key="11">
    <source>
        <dbReference type="RuleBase" id="RU004334"/>
    </source>
</evidence>
<proteinExistence type="evidence at transcript level"/>
<keyword evidence="5 11" id="KW-0862">Zinc</keyword>
<dbReference type="PRINTS" id="PR00398">
    <property type="entry name" value="STRDHORMONER"/>
</dbReference>
<dbReference type="InterPro" id="IPR001728">
    <property type="entry name" value="ThyrH_rcpt"/>
</dbReference>
<keyword evidence="4 11" id="KW-0863">Zinc-finger</keyword>
<evidence type="ECO:0000256" key="2">
    <source>
        <dbReference type="ARBA" id="ARBA00008092"/>
    </source>
</evidence>
<keyword evidence="9 11" id="KW-0675">Receptor</keyword>
<dbReference type="PROSITE" id="PS51450">
    <property type="entry name" value="LRR"/>
    <property type="match status" value="1"/>
</dbReference>